<accession>A0A0F9YJG2</accession>
<dbReference type="Pfam" id="PF01136">
    <property type="entry name" value="Peptidase_U32"/>
    <property type="match status" value="1"/>
</dbReference>
<dbReference type="InterPro" id="IPR001539">
    <property type="entry name" value="Peptidase_U32"/>
</dbReference>
<sequence>MRLTLGPVLYNWPGDDWSDFYARIADEAPVDRVVVGEVVCSKRLPFYQNRIPEVVERLQRGGKEVVLASLGLVTLRRERRMLAELVESGLPVEVNDLTALRHLAPGTPFTVGPLVNVYNRGTLGFLARRGGISFCLPPELAFSSVATLAATGAGFGVDIEVWAFGRLPLALSARCYHARLAGLAKDSCQFVCEQDPDGLPVETLDGQPFLAINGVQTVSERWANLAGDLAPLAEAGVGALRLSPHTGDMVEVARLFRAAADDRIAPDEALAELAALAPERRFANGFLFGQSGAEWTH</sequence>
<dbReference type="InterPro" id="IPR051454">
    <property type="entry name" value="RNA/ubiquinone_mod_enzymes"/>
</dbReference>
<dbReference type="InterPro" id="IPR043693">
    <property type="entry name" value="UbiV"/>
</dbReference>
<evidence type="ECO:0000313" key="1">
    <source>
        <dbReference type="EMBL" id="KKO04704.1"/>
    </source>
</evidence>
<dbReference type="EMBL" id="LAZR01000022">
    <property type="protein sequence ID" value="KKO04704.1"/>
    <property type="molecule type" value="Genomic_DNA"/>
</dbReference>
<dbReference type="NCBIfam" id="NF011991">
    <property type="entry name" value="PRK15447.1"/>
    <property type="match status" value="1"/>
</dbReference>
<comment type="caution">
    <text evidence="1">The sequence shown here is derived from an EMBL/GenBank/DDBJ whole genome shotgun (WGS) entry which is preliminary data.</text>
</comment>
<evidence type="ECO:0008006" key="2">
    <source>
        <dbReference type="Google" id="ProtNLM"/>
    </source>
</evidence>
<dbReference type="HAMAP" id="MF_02233">
    <property type="entry name" value="UbiV"/>
    <property type="match status" value="1"/>
</dbReference>
<gene>
    <name evidence="1" type="ORF">LCGC14_0085330</name>
</gene>
<proteinExistence type="inferred from homology"/>
<organism evidence="1">
    <name type="scientific">marine sediment metagenome</name>
    <dbReference type="NCBI Taxonomy" id="412755"/>
    <lineage>
        <taxon>unclassified sequences</taxon>
        <taxon>metagenomes</taxon>
        <taxon>ecological metagenomes</taxon>
    </lineage>
</organism>
<dbReference type="AlphaFoldDB" id="A0A0F9YJG2"/>
<dbReference type="GO" id="GO:0006744">
    <property type="term" value="P:ubiquinone biosynthetic process"/>
    <property type="evidence" value="ECO:0007669"/>
    <property type="project" value="InterPro"/>
</dbReference>
<dbReference type="PANTHER" id="PTHR30217:SF11">
    <property type="entry name" value="UBIQUINONE BIOSYNTHESIS PROTEIN UBIV"/>
    <property type="match status" value="1"/>
</dbReference>
<protein>
    <recommendedName>
        <fullName evidence="2">Ubiquinone biosynthesis protein UbiV</fullName>
    </recommendedName>
</protein>
<dbReference type="PANTHER" id="PTHR30217">
    <property type="entry name" value="PEPTIDASE U32 FAMILY"/>
    <property type="match status" value="1"/>
</dbReference>
<name>A0A0F9YJG2_9ZZZZ</name>
<reference evidence="1" key="1">
    <citation type="journal article" date="2015" name="Nature">
        <title>Complex archaea that bridge the gap between prokaryotes and eukaryotes.</title>
        <authorList>
            <person name="Spang A."/>
            <person name="Saw J.H."/>
            <person name="Jorgensen S.L."/>
            <person name="Zaremba-Niedzwiedzka K."/>
            <person name="Martijn J."/>
            <person name="Lind A.E."/>
            <person name="van Eijk R."/>
            <person name="Schleper C."/>
            <person name="Guy L."/>
            <person name="Ettema T.J."/>
        </authorList>
    </citation>
    <scope>NUCLEOTIDE SEQUENCE</scope>
</reference>